<dbReference type="EMBL" id="JACXLD010000007">
    <property type="protein sequence ID" value="MBD2859830.1"/>
    <property type="molecule type" value="Genomic_DNA"/>
</dbReference>
<dbReference type="InterPro" id="IPR002347">
    <property type="entry name" value="SDR_fam"/>
</dbReference>
<dbReference type="AlphaFoldDB" id="A0A927C210"/>
<comment type="similarity">
    <text evidence="1 3">Belongs to the short-chain dehydrogenases/reductases (SDR) family.</text>
</comment>
<dbReference type="InterPro" id="IPR057326">
    <property type="entry name" value="KR_dom"/>
</dbReference>
<evidence type="ECO:0000256" key="2">
    <source>
        <dbReference type="ARBA" id="ARBA00023002"/>
    </source>
</evidence>
<gene>
    <name evidence="5" type="ORF">IB286_12525</name>
</gene>
<comment type="caution">
    <text evidence="5">The sequence shown here is derived from an EMBL/GenBank/DDBJ whole genome shotgun (WGS) entry which is preliminary data.</text>
</comment>
<evidence type="ECO:0000256" key="3">
    <source>
        <dbReference type="RuleBase" id="RU000363"/>
    </source>
</evidence>
<dbReference type="RefSeq" id="WP_190766063.1">
    <property type="nucleotide sequence ID" value="NZ_JACXLD010000007.1"/>
</dbReference>
<evidence type="ECO:0000256" key="1">
    <source>
        <dbReference type="ARBA" id="ARBA00006484"/>
    </source>
</evidence>
<proteinExistence type="inferred from homology"/>
<dbReference type="PRINTS" id="PR00081">
    <property type="entry name" value="GDHRDH"/>
</dbReference>
<dbReference type="InterPro" id="IPR020904">
    <property type="entry name" value="Sc_DH/Rdtase_CS"/>
</dbReference>
<dbReference type="Proteomes" id="UP000610558">
    <property type="component" value="Unassembled WGS sequence"/>
</dbReference>
<accession>A0A927C210</accession>
<dbReference type="SUPFAM" id="SSF51735">
    <property type="entry name" value="NAD(P)-binding Rossmann-fold domains"/>
    <property type="match status" value="1"/>
</dbReference>
<sequence length="283" mass="29926">MNQSSHSDFFDKIAVITGASSGFGRELAKQAAARGMKLVLADVDGPALAETAGMLGGVDSVCLRCDVSNPDDVKELAETAYAEYGAVHLLFNNAGVMATGPVWASTPEDWQWILGVNLMGVVHGIQSFVPRMLEQSEPAHIINTASLAGLTSVNGSGAYCASKHSVVTLSECLHHDLAQQAVKHIGVSVLCPAFVPTGIADAGRNRPDSLASTNPDAAAYEDKVRKAVESGRLSAADIARITFEGIEAGQFYILPHKAARVSVTMRMEDILEGRAPRDPSVIR</sequence>
<dbReference type="PANTHER" id="PTHR24322">
    <property type="entry name" value="PKSB"/>
    <property type="match status" value="1"/>
</dbReference>
<reference evidence="5" key="1">
    <citation type="submission" date="2020-09" db="EMBL/GenBank/DDBJ databases">
        <authorList>
            <person name="Yoon J.-W."/>
        </authorList>
    </citation>
    <scope>NUCLEOTIDE SEQUENCE</scope>
    <source>
        <strain evidence="5">KMU-158</strain>
    </source>
</reference>
<protein>
    <submittedName>
        <fullName evidence="5">SDR family NAD(P)-dependent oxidoreductase</fullName>
    </submittedName>
</protein>
<evidence type="ECO:0000313" key="5">
    <source>
        <dbReference type="EMBL" id="MBD2859830.1"/>
    </source>
</evidence>
<keyword evidence="2" id="KW-0560">Oxidoreductase</keyword>
<dbReference type="NCBIfam" id="NF004843">
    <property type="entry name" value="PRK06194.1"/>
    <property type="match status" value="1"/>
</dbReference>
<dbReference type="Gene3D" id="3.40.50.720">
    <property type="entry name" value="NAD(P)-binding Rossmann-like Domain"/>
    <property type="match status" value="1"/>
</dbReference>
<dbReference type="PRINTS" id="PR00080">
    <property type="entry name" value="SDRFAMILY"/>
</dbReference>
<dbReference type="GO" id="GO:0016616">
    <property type="term" value="F:oxidoreductase activity, acting on the CH-OH group of donors, NAD or NADP as acceptor"/>
    <property type="evidence" value="ECO:0007669"/>
    <property type="project" value="TreeGrafter"/>
</dbReference>
<dbReference type="Pfam" id="PF00106">
    <property type="entry name" value="adh_short"/>
    <property type="match status" value="1"/>
</dbReference>
<dbReference type="InterPro" id="IPR036291">
    <property type="entry name" value="NAD(P)-bd_dom_sf"/>
</dbReference>
<feature type="domain" description="Ketoreductase" evidence="4">
    <location>
        <begin position="12"/>
        <end position="202"/>
    </location>
</feature>
<dbReference type="FunFam" id="3.40.50.720:FF:000084">
    <property type="entry name" value="Short-chain dehydrogenase reductase"/>
    <property type="match status" value="1"/>
</dbReference>
<name>A0A927C210_9GAMM</name>
<dbReference type="SMART" id="SM00822">
    <property type="entry name" value="PKS_KR"/>
    <property type="match status" value="1"/>
</dbReference>
<organism evidence="5 6">
    <name type="scientific">Spongiibacter pelagi</name>
    <dbReference type="NCBI Taxonomy" id="2760804"/>
    <lineage>
        <taxon>Bacteria</taxon>
        <taxon>Pseudomonadati</taxon>
        <taxon>Pseudomonadota</taxon>
        <taxon>Gammaproteobacteria</taxon>
        <taxon>Cellvibrionales</taxon>
        <taxon>Spongiibacteraceae</taxon>
        <taxon>Spongiibacter</taxon>
    </lineage>
</organism>
<evidence type="ECO:0000259" key="4">
    <source>
        <dbReference type="SMART" id="SM00822"/>
    </source>
</evidence>
<dbReference type="CDD" id="cd05233">
    <property type="entry name" value="SDR_c"/>
    <property type="match status" value="1"/>
</dbReference>
<evidence type="ECO:0000313" key="6">
    <source>
        <dbReference type="Proteomes" id="UP000610558"/>
    </source>
</evidence>
<dbReference type="PANTHER" id="PTHR24322:SF736">
    <property type="entry name" value="RETINOL DEHYDROGENASE 10"/>
    <property type="match status" value="1"/>
</dbReference>
<keyword evidence="6" id="KW-1185">Reference proteome</keyword>
<dbReference type="PROSITE" id="PS00061">
    <property type="entry name" value="ADH_SHORT"/>
    <property type="match status" value="1"/>
</dbReference>